<evidence type="ECO:0000313" key="3">
    <source>
        <dbReference type="EMBL" id="OGG53027.1"/>
    </source>
</evidence>
<keyword evidence="1 2" id="KW-0963">Cytoplasm</keyword>
<dbReference type="STRING" id="1798480.A2851_05680"/>
<dbReference type="InterPro" id="IPR038136">
    <property type="entry name" value="CofD-like_dom_sf"/>
</dbReference>
<dbReference type="InterPro" id="IPR002882">
    <property type="entry name" value="CofD"/>
</dbReference>
<dbReference type="GO" id="GO:0043743">
    <property type="term" value="F:LPPG:FO 2-phospho-L-lactate transferase activity"/>
    <property type="evidence" value="ECO:0007669"/>
    <property type="project" value="InterPro"/>
</dbReference>
<comment type="similarity">
    <text evidence="2">Belongs to the gluconeogenesis factor family.</text>
</comment>
<dbReference type="HAMAP" id="MF_00973">
    <property type="entry name" value="Gluconeogen_factor"/>
    <property type="match status" value="1"/>
</dbReference>
<evidence type="ECO:0000256" key="1">
    <source>
        <dbReference type="ARBA" id="ARBA00022490"/>
    </source>
</evidence>
<evidence type="ECO:0000256" key="2">
    <source>
        <dbReference type="HAMAP-Rule" id="MF_00973"/>
    </source>
</evidence>
<gene>
    <name evidence="3" type="ORF">A2851_05680</name>
</gene>
<dbReference type="CDD" id="cd07187">
    <property type="entry name" value="YvcK_like"/>
    <property type="match status" value="1"/>
</dbReference>
<dbReference type="PANTHER" id="PTHR30135">
    <property type="entry name" value="UNCHARACTERIZED PROTEIN YVCK-RELATED"/>
    <property type="match status" value="1"/>
</dbReference>
<reference evidence="3 4" key="1">
    <citation type="journal article" date="2016" name="Nat. Commun.">
        <title>Thousands of microbial genomes shed light on interconnected biogeochemical processes in an aquifer system.</title>
        <authorList>
            <person name="Anantharaman K."/>
            <person name="Brown C.T."/>
            <person name="Hug L.A."/>
            <person name="Sharon I."/>
            <person name="Castelle C.J."/>
            <person name="Probst A.J."/>
            <person name="Thomas B.C."/>
            <person name="Singh A."/>
            <person name="Wilkins M.J."/>
            <person name="Karaoz U."/>
            <person name="Brodie E.L."/>
            <person name="Williams K.H."/>
            <person name="Hubbard S.S."/>
            <person name="Banfield J.F."/>
        </authorList>
    </citation>
    <scope>NUCLEOTIDE SEQUENCE [LARGE SCALE GENOMIC DNA]</scope>
</reference>
<name>A0A1F6CV86_9BACT</name>
<dbReference type="EMBL" id="MFKT01000019">
    <property type="protein sequence ID" value="OGG53027.1"/>
    <property type="molecule type" value="Genomic_DNA"/>
</dbReference>
<dbReference type="NCBIfam" id="TIGR01826">
    <property type="entry name" value="CofD_related"/>
    <property type="match status" value="1"/>
</dbReference>
<dbReference type="GO" id="GO:0005737">
    <property type="term" value="C:cytoplasm"/>
    <property type="evidence" value="ECO:0007669"/>
    <property type="project" value="UniProtKB-SubCell"/>
</dbReference>
<dbReference type="SUPFAM" id="SSF142338">
    <property type="entry name" value="CofD-like"/>
    <property type="match status" value="1"/>
</dbReference>
<comment type="subcellular location">
    <subcellularLocation>
        <location evidence="2">Cytoplasm</location>
    </subcellularLocation>
</comment>
<protein>
    <recommendedName>
        <fullName evidence="2">Putative gluconeogenesis factor</fullName>
    </recommendedName>
</protein>
<dbReference type="AlphaFoldDB" id="A0A1F6CV86"/>
<dbReference type="InterPro" id="IPR010119">
    <property type="entry name" value="Gluconeogen_factor"/>
</dbReference>
<accession>A0A1F6CV86</accession>
<comment type="caution">
    <text evidence="3">The sequence shown here is derived from an EMBL/GenBank/DDBJ whole genome shotgun (WGS) entry which is preliminary data.</text>
</comment>
<comment type="function">
    <text evidence="2">Required for morphogenesis under gluconeogenic growth conditions.</text>
</comment>
<dbReference type="Proteomes" id="UP000176863">
    <property type="component" value="Unassembled WGS sequence"/>
</dbReference>
<sequence length="320" mass="34837">MMTHGMKKVVRIGGGSGGYTLLRGLKEFPLDITAVFTSFDSGGSTGVLRDEFGILPPGDVRRGLLALADEGQAEILRELFNYRFNNGNSSLHGHSFGNLFLAALSSIYGGEIEGIRKASELLNIKGKVLPVSLDHSHVHAILEDGTEIIGETNIDIPKHDGNLKIKKVFLDPPARICTETDKAIREADTIVIGPGDLYSSLVPTLCVVGMQESLRESKAKKIAVCNLMTKWGETQDFVASDMVKELLHYSGLKKFDYVICNTQEMDHGLATAYEAEKKYPMKCDADLAQCAGKVITGDLISLADIARHDSQKIAKIISEL</sequence>
<organism evidence="3 4">
    <name type="scientific">Candidatus Kaiserbacteria bacterium RIFCSPHIGHO2_01_FULL_53_29</name>
    <dbReference type="NCBI Taxonomy" id="1798480"/>
    <lineage>
        <taxon>Bacteria</taxon>
        <taxon>Candidatus Kaiseribacteriota</taxon>
    </lineage>
</organism>
<dbReference type="Gene3D" id="3.40.50.10680">
    <property type="entry name" value="CofD-like domains"/>
    <property type="match status" value="1"/>
</dbReference>
<dbReference type="Pfam" id="PF01933">
    <property type="entry name" value="CofD"/>
    <property type="match status" value="1"/>
</dbReference>
<dbReference type="GO" id="GO:0008360">
    <property type="term" value="P:regulation of cell shape"/>
    <property type="evidence" value="ECO:0007669"/>
    <property type="project" value="UniProtKB-UniRule"/>
</dbReference>
<proteinExistence type="inferred from homology"/>
<dbReference type="PANTHER" id="PTHR30135:SF3">
    <property type="entry name" value="GLUCONEOGENESIS FACTOR-RELATED"/>
    <property type="match status" value="1"/>
</dbReference>
<evidence type="ECO:0000313" key="4">
    <source>
        <dbReference type="Proteomes" id="UP000176863"/>
    </source>
</evidence>